<keyword evidence="2" id="KW-1185">Reference proteome</keyword>
<evidence type="ECO:0000313" key="1">
    <source>
        <dbReference type="EMBL" id="MCL6740487.1"/>
    </source>
</evidence>
<comment type="caution">
    <text evidence="1">The sequence shown here is derived from an EMBL/GenBank/DDBJ whole genome shotgun (WGS) entry which is preliminary data.</text>
</comment>
<proteinExistence type="predicted"/>
<gene>
    <name evidence="1" type="ORF">LZ518_05000</name>
</gene>
<protein>
    <submittedName>
        <fullName evidence="1">Uncharacterized protein</fullName>
    </submittedName>
</protein>
<reference evidence="1" key="1">
    <citation type="submission" date="2022-05" db="EMBL/GenBank/DDBJ databases">
        <authorList>
            <person name="Jo J.-H."/>
            <person name="Im W.-T."/>
        </authorList>
    </citation>
    <scope>NUCLEOTIDE SEQUENCE</scope>
    <source>
        <strain evidence="1">RB56-2</strain>
    </source>
</reference>
<evidence type="ECO:0000313" key="2">
    <source>
        <dbReference type="Proteomes" id="UP001165383"/>
    </source>
</evidence>
<sequence length="177" mass="19612">MTLSWEGKAEVYPPGQVLKIAVRSSIDRDGKVVSESWPVDLGEAKGLRRMTLSSTGGTIERGGQAQPMPKEMWDEERAQFGFYQQLQVAAEQLPRHLAEGVNLFSVPGPVATWFRIGPDGQLSGAVNEVPAEGGRAWQEFRFDGLLNSNGAVFPGQLRMTRNGERYFLLEVTKFDAR</sequence>
<accession>A0ABT0S842</accession>
<dbReference type="RefSeq" id="WP_249914915.1">
    <property type="nucleotide sequence ID" value="NZ_JAMGBB010000001.1"/>
</dbReference>
<dbReference type="Proteomes" id="UP001165383">
    <property type="component" value="Unassembled WGS sequence"/>
</dbReference>
<organism evidence="1 2">
    <name type="scientific">Sphingomonas brevis</name>
    <dbReference type="NCBI Taxonomy" id="2908206"/>
    <lineage>
        <taxon>Bacteria</taxon>
        <taxon>Pseudomonadati</taxon>
        <taxon>Pseudomonadota</taxon>
        <taxon>Alphaproteobacteria</taxon>
        <taxon>Sphingomonadales</taxon>
        <taxon>Sphingomonadaceae</taxon>
        <taxon>Sphingomonas</taxon>
    </lineage>
</organism>
<name>A0ABT0S842_9SPHN</name>
<dbReference type="EMBL" id="JAMGBB010000001">
    <property type="protein sequence ID" value="MCL6740487.1"/>
    <property type="molecule type" value="Genomic_DNA"/>
</dbReference>